<evidence type="ECO:0000313" key="1">
    <source>
        <dbReference type="EMBL" id="KAI8425792.1"/>
    </source>
</evidence>
<keyword evidence="2" id="KW-1185">Reference proteome</keyword>
<dbReference type="Proteomes" id="UP001064048">
    <property type="component" value="Chromosome 19"/>
</dbReference>
<proteinExistence type="predicted"/>
<protein>
    <submittedName>
        <fullName evidence="1">Uncharacterized protein</fullName>
    </submittedName>
</protein>
<evidence type="ECO:0000313" key="2">
    <source>
        <dbReference type="Proteomes" id="UP001064048"/>
    </source>
</evidence>
<accession>A0ACC0JNW5</accession>
<name>A0ACC0JNW5_CHOFU</name>
<organism evidence="1 2">
    <name type="scientific">Choristoneura fumiferana</name>
    <name type="common">Spruce budworm moth</name>
    <name type="synonym">Archips fumiferana</name>
    <dbReference type="NCBI Taxonomy" id="7141"/>
    <lineage>
        <taxon>Eukaryota</taxon>
        <taxon>Metazoa</taxon>
        <taxon>Ecdysozoa</taxon>
        <taxon>Arthropoda</taxon>
        <taxon>Hexapoda</taxon>
        <taxon>Insecta</taxon>
        <taxon>Pterygota</taxon>
        <taxon>Neoptera</taxon>
        <taxon>Endopterygota</taxon>
        <taxon>Lepidoptera</taxon>
        <taxon>Glossata</taxon>
        <taxon>Ditrysia</taxon>
        <taxon>Tortricoidea</taxon>
        <taxon>Tortricidae</taxon>
        <taxon>Tortricinae</taxon>
        <taxon>Choristoneura</taxon>
    </lineage>
</organism>
<comment type="caution">
    <text evidence="1">The sequence shown here is derived from an EMBL/GenBank/DDBJ whole genome shotgun (WGS) entry which is preliminary data.</text>
</comment>
<dbReference type="EMBL" id="CM046119">
    <property type="protein sequence ID" value="KAI8425792.1"/>
    <property type="molecule type" value="Genomic_DNA"/>
</dbReference>
<sequence>MKKNNPNRRIILHHDNASFHTARKTTEYLNGENVELLDHPPYRPDIATLTTRLSNISKIFQKTVTFSFPKKKVLES</sequence>
<gene>
    <name evidence="1" type="ORF">MSG28_011571</name>
</gene>
<reference evidence="1 2" key="1">
    <citation type="journal article" date="2022" name="Genome Biol. Evol.">
        <title>The Spruce Budworm Genome: Reconstructing the Evolutionary History of Antifreeze Proteins.</title>
        <authorList>
            <person name="Beliveau C."/>
            <person name="Gagne P."/>
            <person name="Picq S."/>
            <person name="Vernygora O."/>
            <person name="Keeling C.I."/>
            <person name="Pinkney K."/>
            <person name="Doucet D."/>
            <person name="Wen F."/>
            <person name="Johnston J.S."/>
            <person name="Maaroufi H."/>
            <person name="Boyle B."/>
            <person name="Laroche J."/>
            <person name="Dewar K."/>
            <person name="Juretic N."/>
            <person name="Blackburn G."/>
            <person name="Nisole A."/>
            <person name="Brunet B."/>
            <person name="Brandao M."/>
            <person name="Lumley L."/>
            <person name="Duan J."/>
            <person name="Quan G."/>
            <person name="Lucarotti C.J."/>
            <person name="Roe A.D."/>
            <person name="Sperling F.A.H."/>
            <person name="Levesque R.C."/>
            <person name="Cusson M."/>
        </authorList>
    </citation>
    <scope>NUCLEOTIDE SEQUENCE [LARGE SCALE GENOMIC DNA]</scope>
    <source>
        <strain evidence="1">Glfc:IPQL:Cfum</strain>
    </source>
</reference>